<reference evidence="1" key="1">
    <citation type="submission" date="2022-08" db="EMBL/GenBank/DDBJ databases">
        <title>Genome Sequence of Lecanicillium fungicola.</title>
        <authorList>
            <person name="Buettner E."/>
        </authorList>
    </citation>
    <scope>NUCLEOTIDE SEQUENCE</scope>
    <source>
        <strain evidence="1">Babe33</strain>
    </source>
</reference>
<proteinExistence type="predicted"/>
<organism evidence="1 2">
    <name type="scientific">Zarea fungicola</name>
    <dbReference type="NCBI Taxonomy" id="93591"/>
    <lineage>
        <taxon>Eukaryota</taxon>
        <taxon>Fungi</taxon>
        <taxon>Dikarya</taxon>
        <taxon>Ascomycota</taxon>
        <taxon>Pezizomycotina</taxon>
        <taxon>Sordariomycetes</taxon>
        <taxon>Hypocreomycetidae</taxon>
        <taxon>Hypocreales</taxon>
        <taxon>Cordycipitaceae</taxon>
        <taxon>Zarea</taxon>
    </lineage>
</organism>
<evidence type="ECO:0000313" key="1">
    <source>
        <dbReference type="EMBL" id="KAJ2983997.1"/>
    </source>
</evidence>
<accession>A0ACC1NXE5</accession>
<sequence length="722" mass="80297">MGRIQHDGETNANSPTLNQIIKYAASQFRREWGTTFDVWRAMDEELNAVRSAAIYERKRSSTACSVCRARKTKCDGRRPTCGFCRATSGNCRYPEPHASKLDQGSLQVLTRIGQLEESLKAYISEALGDKEGNVDALNEGDYGATDFSRETDKVETSATSSQPATELNNAKRHNRPDNISTLGGVPPSTAVLSHASEISLEAVLRWPIFSELLPHLSPEIHTSTTEILANDGPLATVSEDDIANALQNLTIESVEHLVDNFLNNNNIKNPVLDGATLRYQVQRFNSSGVQWDRTTCLILLVCAVSVLSSSLEQEQDPSVAKSPQRLALAEAYFQASQRRIGMLHHETSIIAGQCTFLTGVYLCSTYQIIAGWKAFVHASNQCLALLHSKSCLKRVDTISNAGNARVDVQKQHLGAAAESYVEESLYWGCLKSEIEVRFELCLPGSGLDRYNYPNIYPSPPTNYRSELGDSGHATAPFLGGRNDDKSVEIGWLYYLAEIATKRLRSNVWIESYNTSATHKGWIEQLDTRVGEFEWQIRGWYEALPEQVKFPRDNTVPTGSITKYILRHHMYDIQEDVRFPAIHALLGPSSTSQSLKDASPTLIKLTKQLLSTAVSRIHGIQESMFHRHHGQWFGIRCIGRNALQLLGIACKCHLDGGDTQGPELEKQILPEGWADTIYLALTFLDYWSSECSDAMRMAKIINELLHVYQALASTNLAPNGDEV</sequence>
<keyword evidence="2" id="KW-1185">Reference proteome</keyword>
<evidence type="ECO:0000313" key="2">
    <source>
        <dbReference type="Proteomes" id="UP001143910"/>
    </source>
</evidence>
<dbReference type="Proteomes" id="UP001143910">
    <property type="component" value="Unassembled WGS sequence"/>
</dbReference>
<protein>
    <submittedName>
        <fullName evidence="1">Uncharacterized protein</fullName>
    </submittedName>
</protein>
<gene>
    <name evidence="1" type="ORF">NQ176_g287</name>
</gene>
<dbReference type="EMBL" id="JANJQO010000010">
    <property type="protein sequence ID" value="KAJ2983997.1"/>
    <property type="molecule type" value="Genomic_DNA"/>
</dbReference>
<comment type="caution">
    <text evidence="1">The sequence shown here is derived from an EMBL/GenBank/DDBJ whole genome shotgun (WGS) entry which is preliminary data.</text>
</comment>
<name>A0ACC1NXE5_9HYPO</name>